<dbReference type="FunFam" id="3.10.20.90:FF:000469">
    <property type="entry name" value="Polyubiquitin-C"/>
    <property type="match status" value="1"/>
</dbReference>
<dbReference type="PRINTS" id="PR00348">
    <property type="entry name" value="UBIQUITIN"/>
</dbReference>
<feature type="domain" description="Ubiquitin-like" evidence="11">
    <location>
        <begin position="1142"/>
        <end position="1217"/>
    </location>
</feature>
<dbReference type="PROSITE" id="PS00299">
    <property type="entry name" value="UBIQUITIN_1"/>
    <property type="match status" value="2"/>
</dbReference>
<evidence type="ECO:0000313" key="13">
    <source>
        <dbReference type="Proteomes" id="UP001159428"/>
    </source>
</evidence>
<evidence type="ECO:0000259" key="11">
    <source>
        <dbReference type="PROSITE" id="PS50053"/>
    </source>
</evidence>
<feature type="domain" description="Ubiquitin-like" evidence="11">
    <location>
        <begin position="447"/>
        <end position="515"/>
    </location>
</feature>
<evidence type="ECO:0000256" key="3">
    <source>
        <dbReference type="ARBA" id="ARBA00008430"/>
    </source>
</evidence>
<keyword evidence="10" id="KW-0175">Coiled coil</keyword>
<keyword evidence="9" id="KW-0539">Nucleus</keyword>
<sequence length="1531" mass="171882">MAAAPDPDEVFRSSKGRDNFQRLARLLISGGTVLLREVFDVKCPPSNLPATLQNPATEKLLKAAKLTKPQWDCLYPSAGTYGKSTDFDITLLFRLLRTICGLTPPVMGWDCFPLNTDHSFGADLARIKYYRNSIHGHVNENMELAGNELSRLWREISEALVRIAGQISPAKSKEWKTAIDKFLKDPLTEEDKRHEQELQRWYQNDTEVKKYLEKVESSMKHLEKEARSLRQEVQEKAQDIKDELGGKVESAAQQVQHLRQDVKDIKDRLDIDGRPNSSAGVKIRVQICCATNPNPHSRLETSETVVITGQGTQACGDELVITGTSGRTPQDTQDTQGGSHEMVVTSGTREAVEPVASAGLPLAGRTESVEEVGVGTDAARNAQGVLNYIAHSPLSATEGTVPHVESETKRNKEAFSEGSLIAGEMMVDRSGRKTPASVARSSVHGSMQIYVKTLTGNTISLCVKPLSTIAYVKIKILEHEGIPPDQQRLLFAGKPLKSGFSLSYYNISKECTLNLDLYTVPAKMSACSFNNHPGMLSEPLALHGFNFDSFLRTDSTDTTREFSKDVRNVGSKNNSLEDYFSQDKGQRTPFQTKELCFVLRSSKGRDNYQRLARLLISGGTVLLREAFDIKCPPSNLSTTLQNPATKRLLKAARLTKPQWDCLYPSPGMYGKSTDFDITLLFRLLRTICGLVPPVTGWDALPTSTDDSLEADLARIKYYRNSIYGHVNENMEISDDEFSVLWRELSGALVRVAGQISPAKAKEWQNAIDTFLRDPLTEEEKRNEQELQRWYQNDTEVKKYLEKVESSMKHLEKEAQYVRQKVREEAQDTKDEVQRLGQDIKDELGGKVESTAQEVQRLGQDIKDELGGKVESTAQEVQRFGQDIKDELGGKVESTAQEVQRLRQEFRDEAQDIKDRLKLGGRPNSSAGVKIRMRIDCETIPDPHPPLETFETAVIACQGTQACGDELVVTGTSEETPEDTQDTQAGCHEMVVTGVKRKAVEPVASAGLPLVGRTENVEEAGSQGVMNFIARKYFQTVDTTKPEERNEFLRFLTDVRKVLVLDAQSGSLILTALCRSLEILDALWYDYCTGHLNDMAQKYLVTKDVLKEFDLTELKLITTIQREEYIVAREFFLQSSGECRSSMKIFVKKLTGKTITLEVEPSDAIEVVKTKIQDKEGIPPDQQRLIFAGQQLEDGRCLSDYNVPKEATLYLVLRLLSGMKIFVKTSTGKTITLKVEPSDTVENVKAKIQDKEGISLDQERLIFKGRQLEDGRFLSDYNLPKEATLHLIFRLRGGIQIFVKTSTGKTITLKVEPSDTVENVKAKIQDKEGIPPDQQRLLFAGKQLEDGRCLSDYNVPKESTLYLSLKPRGGILIFVKTLTGKILALNVEPSDTIKNVKLKIQGKLSIPSSQQHLIFRRQELKDHQTLDEYKVTEKSSVHLRLQDELDRILINVEFPSGRKIFINVSPGDDFESVRKIIYDREGIPVDQQRLRFVGKEVVDNHLPLSEYDNQIELSLQLDVKQQKNELLLHVKT</sequence>
<dbReference type="Pfam" id="PF18738">
    <property type="entry name" value="HEPN_DZIP3"/>
    <property type="match status" value="2"/>
</dbReference>
<gene>
    <name evidence="12" type="ORF">PMEA_00026684</name>
</gene>
<organism evidence="12 13">
    <name type="scientific">Pocillopora meandrina</name>
    <dbReference type="NCBI Taxonomy" id="46732"/>
    <lineage>
        <taxon>Eukaryota</taxon>
        <taxon>Metazoa</taxon>
        <taxon>Cnidaria</taxon>
        <taxon>Anthozoa</taxon>
        <taxon>Hexacorallia</taxon>
        <taxon>Scleractinia</taxon>
        <taxon>Astrocoeniina</taxon>
        <taxon>Pocilloporidae</taxon>
        <taxon>Pocillopora</taxon>
    </lineage>
</organism>
<feature type="domain" description="Ubiquitin-like" evidence="11">
    <location>
        <begin position="1370"/>
        <end position="1441"/>
    </location>
</feature>
<keyword evidence="4" id="KW-0963">Cytoplasm</keyword>
<dbReference type="InterPro" id="IPR041249">
    <property type="entry name" value="HEPN_DZIP3"/>
</dbReference>
<dbReference type="Gene3D" id="3.10.20.90">
    <property type="entry name" value="Phosphatidylinositol 3-kinase Catalytic Subunit, Chain A, domain 1"/>
    <property type="match status" value="6"/>
</dbReference>
<feature type="coiled-coil region" evidence="10">
    <location>
        <begin position="212"/>
        <end position="268"/>
    </location>
</feature>
<keyword evidence="8" id="KW-0832">Ubl conjugation</keyword>
<evidence type="ECO:0000256" key="10">
    <source>
        <dbReference type="SAM" id="Coils"/>
    </source>
</evidence>
<dbReference type="SUPFAM" id="SSF54236">
    <property type="entry name" value="Ubiquitin-like"/>
    <property type="match status" value="6"/>
</dbReference>
<accession>A0AAU9XN23</accession>
<keyword evidence="5" id="KW-1017">Isopeptide bond</keyword>
<dbReference type="FunFam" id="3.10.20.90:FF:000009">
    <property type="entry name" value="Ubiquitin-60S ribosomal protein"/>
    <property type="match status" value="1"/>
</dbReference>
<dbReference type="InterPro" id="IPR000626">
    <property type="entry name" value="Ubiquitin-like_dom"/>
</dbReference>
<evidence type="ECO:0000256" key="8">
    <source>
        <dbReference type="ARBA" id="ARBA00022843"/>
    </source>
</evidence>
<feature type="domain" description="Ubiquitin-like" evidence="11">
    <location>
        <begin position="1218"/>
        <end position="1293"/>
    </location>
</feature>
<evidence type="ECO:0000256" key="2">
    <source>
        <dbReference type="ARBA" id="ARBA00004496"/>
    </source>
</evidence>
<dbReference type="InterPro" id="IPR029071">
    <property type="entry name" value="Ubiquitin-like_domsf"/>
</dbReference>
<evidence type="ECO:0000256" key="6">
    <source>
        <dbReference type="ARBA" id="ARBA00022737"/>
    </source>
</evidence>
<feature type="domain" description="Ubiquitin-like" evidence="11">
    <location>
        <begin position="1294"/>
        <end position="1369"/>
    </location>
</feature>
<evidence type="ECO:0000256" key="9">
    <source>
        <dbReference type="ARBA" id="ARBA00023242"/>
    </source>
</evidence>
<keyword evidence="7" id="KW-0833">Ubl conjugation pathway</keyword>
<dbReference type="EMBL" id="CALNXJ010000051">
    <property type="protein sequence ID" value="CAH3152466.1"/>
    <property type="molecule type" value="Genomic_DNA"/>
</dbReference>
<dbReference type="GO" id="GO:0005634">
    <property type="term" value="C:nucleus"/>
    <property type="evidence" value="ECO:0007669"/>
    <property type="project" value="UniProtKB-SubCell"/>
</dbReference>
<keyword evidence="6" id="KW-0677">Repeat</keyword>
<dbReference type="InterPro" id="IPR019956">
    <property type="entry name" value="Ubiquitin_dom"/>
</dbReference>
<dbReference type="Gene3D" id="1.20.120.20">
    <property type="entry name" value="Apolipoprotein"/>
    <property type="match status" value="1"/>
</dbReference>
<name>A0AAU9XN23_9CNID</name>
<comment type="subcellular location">
    <subcellularLocation>
        <location evidence="2">Cytoplasm</location>
    </subcellularLocation>
    <subcellularLocation>
        <location evidence="1">Nucleus</location>
    </subcellularLocation>
</comment>
<evidence type="ECO:0000256" key="5">
    <source>
        <dbReference type="ARBA" id="ARBA00022499"/>
    </source>
</evidence>
<evidence type="ECO:0000313" key="12">
    <source>
        <dbReference type="EMBL" id="CAH3152466.1"/>
    </source>
</evidence>
<dbReference type="Proteomes" id="UP001159428">
    <property type="component" value="Unassembled WGS sequence"/>
</dbReference>
<dbReference type="SUPFAM" id="SSF58113">
    <property type="entry name" value="Apolipoprotein A-I"/>
    <property type="match status" value="1"/>
</dbReference>
<dbReference type="FunFam" id="3.10.20.90:FF:000160">
    <property type="entry name" value="Polyubiquitin-C"/>
    <property type="match status" value="2"/>
</dbReference>
<dbReference type="SMART" id="SM00213">
    <property type="entry name" value="UBQ"/>
    <property type="match status" value="6"/>
</dbReference>
<reference evidence="12 13" key="1">
    <citation type="submission" date="2022-05" db="EMBL/GenBank/DDBJ databases">
        <authorList>
            <consortium name="Genoscope - CEA"/>
            <person name="William W."/>
        </authorList>
    </citation>
    <scope>NUCLEOTIDE SEQUENCE [LARGE SCALE GENOMIC DNA]</scope>
</reference>
<evidence type="ECO:0000256" key="4">
    <source>
        <dbReference type="ARBA" id="ARBA00022490"/>
    </source>
</evidence>
<comment type="similarity">
    <text evidence="3">Belongs to the ubiquitin family.</text>
</comment>
<dbReference type="GO" id="GO:0005737">
    <property type="term" value="C:cytoplasm"/>
    <property type="evidence" value="ECO:0007669"/>
    <property type="project" value="UniProtKB-SubCell"/>
</dbReference>
<evidence type="ECO:0000256" key="7">
    <source>
        <dbReference type="ARBA" id="ARBA00022786"/>
    </source>
</evidence>
<proteinExistence type="inferred from homology"/>
<feature type="domain" description="Ubiquitin-like" evidence="11">
    <location>
        <begin position="1447"/>
        <end position="1523"/>
    </location>
</feature>
<evidence type="ECO:0000256" key="1">
    <source>
        <dbReference type="ARBA" id="ARBA00004123"/>
    </source>
</evidence>
<dbReference type="Pfam" id="PF00240">
    <property type="entry name" value="ubiquitin"/>
    <property type="match status" value="6"/>
</dbReference>
<dbReference type="PROSITE" id="PS50053">
    <property type="entry name" value="UBIQUITIN_2"/>
    <property type="match status" value="6"/>
</dbReference>
<keyword evidence="13" id="KW-1185">Reference proteome</keyword>
<comment type="caution">
    <text evidence="12">The sequence shown here is derived from an EMBL/GenBank/DDBJ whole genome shotgun (WGS) entry which is preliminary data.</text>
</comment>
<dbReference type="InterPro" id="IPR050158">
    <property type="entry name" value="Ubiquitin_ubiquitin-like"/>
</dbReference>
<dbReference type="PANTHER" id="PTHR10666">
    <property type="entry name" value="UBIQUITIN"/>
    <property type="match status" value="1"/>
</dbReference>
<feature type="coiled-coil region" evidence="10">
    <location>
        <begin position="884"/>
        <end position="915"/>
    </location>
</feature>
<protein>
    <recommendedName>
        <fullName evidence="11">Ubiquitin-like domain-containing protein</fullName>
    </recommendedName>
</protein>
<dbReference type="InterPro" id="IPR019954">
    <property type="entry name" value="Ubiquitin_CS"/>
</dbReference>
<feature type="coiled-coil region" evidence="10">
    <location>
        <begin position="800"/>
        <end position="842"/>
    </location>
</feature>